<keyword evidence="2" id="KW-0134">Cell wall</keyword>
<feature type="transmembrane region" description="Helical" evidence="9">
    <location>
        <begin position="140"/>
        <end position="158"/>
    </location>
</feature>
<evidence type="ECO:0000256" key="7">
    <source>
        <dbReference type="PROSITE-ProRule" id="PRU01232"/>
    </source>
</evidence>
<dbReference type="RefSeq" id="WP_070196791.1">
    <property type="nucleotide sequence ID" value="NZ_LJGU01000122.1"/>
</dbReference>
<protein>
    <recommendedName>
        <fullName evidence="11">Chaplin domain-containing protein</fullName>
    </recommendedName>
</protein>
<dbReference type="OrthoDB" id="3544424at2"/>
<evidence type="ECO:0000256" key="8">
    <source>
        <dbReference type="SAM" id="MobiDB-lite"/>
    </source>
</evidence>
<keyword evidence="5" id="KW-0130">Cell adhesion</keyword>
<dbReference type="PROSITE" id="PS51884">
    <property type="entry name" value="CHAPLIN"/>
    <property type="match status" value="1"/>
</dbReference>
<keyword evidence="9" id="KW-0472">Membrane</keyword>
<evidence type="ECO:0000256" key="3">
    <source>
        <dbReference type="ARBA" id="ARBA00022525"/>
    </source>
</evidence>
<keyword evidence="6 7" id="KW-0034">Amyloid</keyword>
<dbReference type="Proteomes" id="UP000176101">
    <property type="component" value="Unassembled WGS sequence"/>
</dbReference>
<evidence type="ECO:0000256" key="2">
    <source>
        <dbReference type="ARBA" id="ARBA00022512"/>
    </source>
</evidence>
<gene>
    <name evidence="12" type="ORF">AN216_12865</name>
</gene>
<keyword evidence="3" id="KW-0964">Secreted</keyword>
<feature type="domain" description="Chaplin" evidence="11">
    <location>
        <begin position="39"/>
        <end position="79"/>
    </location>
</feature>
<sequence>MRQVSRTGLITVAAAGSVLALSGGTAFADSTAEGGSANSPGLLSGNTAQVPIDADVNVCGNTVDVVGLLNPAFGNECANDSTEKPEKTDKPAPKPEKPQPDKPEEKTPEEPREQPKEQPQAAPQQAVEPQLAETGGSYDLALGMTLGTGLLLGGGVLYRRARVGRR</sequence>
<comment type="subcellular location">
    <subcellularLocation>
        <location evidence="1">Secreted</location>
        <location evidence="1">Cell wall</location>
    </subcellularLocation>
</comment>
<feature type="chain" id="PRO_5009196578" description="Chaplin domain-containing protein" evidence="10">
    <location>
        <begin position="29"/>
        <end position="166"/>
    </location>
</feature>
<accession>A0A1E7KH69</accession>
<evidence type="ECO:0000256" key="6">
    <source>
        <dbReference type="ARBA" id="ARBA00023087"/>
    </source>
</evidence>
<dbReference type="AlphaFoldDB" id="A0A1E7KH69"/>
<feature type="compositionally biased region" description="Low complexity" evidence="8">
    <location>
        <begin position="117"/>
        <end position="133"/>
    </location>
</feature>
<evidence type="ECO:0000259" key="11">
    <source>
        <dbReference type="PROSITE" id="PS51884"/>
    </source>
</evidence>
<evidence type="ECO:0000256" key="9">
    <source>
        <dbReference type="SAM" id="Phobius"/>
    </source>
</evidence>
<dbReference type="PATRIC" id="fig|1075402.3.peg.2787"/>
<feature type="region of interest" description="Disordered" evidence="8">
    <location>
        <begin position="72"/>
        <end position="133"/>
    </location>
</feature>
<keyword evidence="13" id="KW-1185">Reference proteome</keyword>
<evidence type="ECO:0000313" key="13">
    <source>
        <dbReference type="Proteomes" id="UP000176101"/>
    </source>
</evidence>
<dbReference type="GO" id="GO:0007155">
    <property type="term" value="P:cell adhesion"/>
    <property type="evidence" value="ECO:0007669"/>
    <property type="project" value="UniProtKB-KW"/>
</dbReference>
<keyword evidence="4 10" id="KW-0732">Signal</keyword>
<feature type="signal peptide" evidence="10">
    <location>
        <begin position="1"/>
        <end position="28"/>
    </location>
</feature>
<keyword evidence="9" id="KW-1133">Transmembrane helix</keyword>
<evidence type="ECO:0000256" key="1">
    <source>
        <dbReference type="ARBA" id="ARBA00004191"/>
    </source>
</evidence>
<feature type="compositionally biased region" description="Basic and acidic residues" evidence="8">
    <location>
        <begin position="81"/>
        <end position="116"/>
    </location>
</feature>
<evidence type="ECO:0000313" key="12">
    <source>
        <dbReference type="EMBL" id="OEV03223.1"/>
    </source>
</evidence>
<comment type="caution">
    <text evidence="12">The sequence shown here is derived from an EMBL/GenBank/DDBJ whole genome shotgun (WGS) entry which is preliminary data.</text>
</comment>
<evidence type="ECO:0000256" key="5">
    <source>
        <dbReference type="ARBA" id="ARBA00022889"/>
    </source>
</evidence>
<dbReference type="InterPro" id="IPR005528">
    <property type="entry name" value="ChpA-H"/>
</dbReference>
<reference evidence="12 13" key="1">
    <citation type="journal article" date="2016" name="Front. Microbiol.">
        <title>Comparative Genomics Analysis of Streptomyces Species Reveals Their Adaptation to the Marine Environment and Their Diversity at the Genomic Level.</title>
        <authorList>
            <person name="Tian X."/>
            <person name="Zhang Z."/>
            <person name="Yang T."/>
            <person name="Chen M."/>
            <person name="Li J."/>
            <person name="Chen F."/>
            <person name="Yang J."/>
            <person name="Li W."/>
            <person name="Zhang B."/>
            <person name="Zhang Z."/>
            <person name="Wu J."/>
            <person name="Zhang C."/>
            <person name="Long L."/>
            <person name="Xiao J."/>
        </authorList>
    </citation>
    <scope>NUCLEOTIDE SEQUENCE [LARGE SCALE GENOMIC DNA]</scope>
    <source>
        <strain evidence="12 13">SCSIO 02100</strain>
    </source>
</reference>
<dbReference type="EMBL" id="LJGU01000122">
    <property type="protein sequence ID" value="OEV03223.1"/>
    <property type="molecule type" value="Genomic_DNA"/>
</dbReference>
<organism evidence="12 13">
    <name type="scientific">Streptomyces oceani</name>
    <dbReference type="NCBI Taxonomy" id="1075402"/>
    <lineage>
        <taxon>Bacteria</taxon>
        <taxon>Bacillati</taxon>
        <taxon>Actinomycetota</taxon>
        <taxon>Actinomycetes</taxon>
        <taxon>Kitasatosporales</taxon>
        <taxon>Streptomycetaceae</taxon>
        <taxon>Streptomyces</taxon>
    </lineage>
</organism>
<keyword evidence="9" id="KW-0812">Transmembrane</keyword>
<dbReference type="Pfam" id="PF03777">
    <property type="entry name" value="ChpA-C"/>
    <property type="match status" value="1"/>
</dbReference>
<dbReference type="STRING" id="1075402.AN216_12865"/>
<proteinExistence type="predicted"/>
<name>A0A1E7KH69_9ACTN</name>
<evidence type="ECO:0000256" key="10">
    <source>
        <dbReference type="SAM" id="SignalP"/>
    </source>
</evidence>
<evidence type="ECO:0000256" key="4">
    <source>
        <dbReference type="ARBA" id="ARBA00022729"/>
    </source>
</evidence>